<dbReference type="InterPro" id="IPR050595">
    <property type="entry name" value="Bact_response_regulator"/>
</dbReference>
<keyword evidence="5" id="KW-1185">Reference proteome</keyword>
<dbReference type="InterPro" id="IPR001789">
    <property type="entry name" value="Sig_transdc_resp-reg_receiver"/>
</dbReference>
<dbReference type="PROSITE" id="PS50110">
    <property type="entry name" value="RESPONSE_REGULATORY"/>
    <property type="match status" value="1"/>
</dbReference>
<dbReference type="Gene3D" id="3.40.50.2300">
    <property type="match status" value="1"/>
</dbReference>
<feature type="modified residue" description="4-aspartylphosphate" evidence="2">
    <location>
        <position position="69"/>
    </location>
</feature>
<evidence type="ECO:0000256" key="1">
    <source>
        <dbReference type="ARBA" id="ARBA00022553"/>
    </source>
</evidence>
<dbReference type="Pfam" id="PF00072">
    <property type="entry name" value="Response_reg"/>
    <property type="match status" value="1"/>
</dbReference>
<evidence type="ECO:0000256" key="2">
    <source>
        <dbReference type="PROSITE-ProRule" id="PRU00169"/>
    </source>
</evidence>
<dbReference type="InterPro" id="IPR011006">
    <property type="entry name" value="CheY-like_superfamily"/>
</dbReference>
<evidence type="ECO:0000313" key="4">
    <source>
        <dbReference type="EMBL" id="WDE09702.1"/>
    </source>
</evidence>
<dbReference type="Proteomes" id="UP001215231">
    <property type="component" value="Chromosome"/>
</dbReference>
<dbReference type="EMBL" id="CP059693">
    <property type="protein sequence ID" value="WDE09702.1"/>
    <property type="molecule type" value="Genomic_DNA"/>
</dbReference>
<evidence type="ECO:0000313" key="5">
    <source>
        <dbReference type="Proteomes" id="UP001215231"/>
    </source>
</evidence>
<organism evidence="4 5">
    <name type="scientific">Thalassomonas haliotis</name>
    <dbReference type="NCBI Taxonomy" id="485448"/>
    <lineage>
        <taxon>Bacteria</taxon>
        <taxon>Pseudomonadati</taxon>
        <taxon>Pseudomonadota</taxon>
        <taxon>Gammaproteobacteria</taxon>
        <taxon>Alteromonadales</taxon>
        <taxon>Colwelliaceae</taxon>
        <taxon>Thalassomonas</taxon>
    </lineage>
</organism>
<feature type="domain" description="Response regulatory" evidence="3">
    <location>
        <begin position="20"/>
        <end position="137"/>
    </location>
</feature>
<dbReference type="SMART" id="SM00448">
    <property type="entry name" value="REC"/>
    <property type="match status" value="1"/>
</dbReference>
<name>A0ABY7V9V9_9GAMM</name>
<dbReference type="PANTHER" id="PTHR44591:SF3">
    <property type="entry name" value="RESPONSE REGULATORY DOMAIN-CONTAINING PROTEIN"/>
    <property type="match status" value="1"/>
</dbReference>
<keyword evidence="1 2" id="KW-0597">Phosphoprotein</keyword>
<proteinExistence type="predicted"/>
<dbReference type="SUPFAM" id="SSF52172">
    <property type="entry name" value="CheY-like"/>
    <property type="match status" value="1"/>
</dbReference>
<evidence type="ECO:0000259" key="3">
    <source>
        <dbReference type="PROSITE" id="PS50110"/>
    </source>
</evidence>
<gene>
    <name evidence="4" type="ORF">H3N35_15375</name>
</gene>
<dbReference type="PANTHER" id="PTHR44591">
    <property type="entry name" value="STRESS RESPONSE REGULATOR PROTEIN 1"/>
    <property type="match status" value="1"/>
</dbReference>
<sequence length="321" mass="36280">MMKEDERFIKEKQAEQAVVNILSVDDNPRNLLVIEDILGELQQNIVSKSSGEEALKYLLDHEVAVILLDVRMPGIDGLETAALIRQRKLSEYTPIIFITATSPVQEEVTRAYLLGAVDYIFKPIVSEVLKSKVKVFIDLHRKTLALRQQSERNAELYRKTLALRQQSERKEAEARELRSALSSMQMLTGWQQGSVTASLAGVGPLRERSGQEFTEIQASYEAMLDGYLEAIGFGRMPQREQINKLAERIGFLGGGPRDVIDVHLRAVVEKCRDVHPAREQAYAVEGRLLALELMGFLVDYYRRLRIPSASGSKTLPKRNKQ</sequence>
<protein>
    <submittedName>
        <fullName evidence="4">Response regulator</fullName>
    </submittedName>
</protein>
<accession>A0ABY7V9V9</accession>
<reference evidence="4 5" key="1">
    <citation type="journal article" date="2022" name="Mar. Drugs">
        <title>Bioassay-Guided Fractionation Leads to the Detection of Cholic Acid Generated by the Rare Thalassomonas sp.</title>
        <authorList>
            <person name="Pheiffer F."/>
            <person name="Schneider Y.K."/>
            <person name="Hansen E.H."/>
            <person name="Andersen J.H."/>
            <person name="Isaksson J."/>
            <person name="Busche T."/>
            <person name="R C."/>
            <person name="Kalinowski J."/>
            <person name="Zyl L.V."/>
            <person name="Trindade M."/>
        </authorList>
    </citation>
    <scope>NUCLEOTIDE SEQUENCE [LARGE SCALE GENOMIC DNA]</scope>
    <source>
        <strain evidence="4 5">A5K-61T</strain>
    </source>
</reference>